<dbReference type="RefSeq" id="WP_188080923.1">
    <property type="nucleotide sequence ID" value="NZ_JACIEU010000003.1"/>
</dbReference>
<accession>A0A7W6LMF4</accession>
<reference evidence="1 2" key="1">
    <citation type="submission" date="2020-08" db="EMBL/GenBank/DDBJ databases">
        <title>Genomic Encyclopedia of Type Strains, Phase IV (KMG-IV): sequencing the most valuable type-strain genomes for metagenomic binning, comparative biology and taxonomic classification.</title>
        <authorList>
            <person name="Goeker M."/>
        </authorList>
    </citation>
    <scope>NUCLEOTIDE SEQUENCE [LARGE SCALE GENOMIC DNA]</scope>
    <source>
        <strain evidence="1 2">DSM 19371</strain>
    </source>
</reference>
<evidence type="ECO:0000313" key="1">
    <source>
        <dbReference type="EMBL" id="MBB4147020.1"/>
    </source>
</evidence>
<name>A0A7W6LMF4_9SPHN</name>
<sequence>MTQVLTFKIEYLDGGPVSLMPCIDGVTLADLVEAFERANGYMDPAGGYGGIVPAYFNLGPLTSYFMGREGPIEGDEAGEIYTLFCECGEAGCWPLIAHVQSDDQIVTWNAFAQPHRPKRDYSGFGPFEFARSEYDEALAIAASFDVE</sequence>
<proteinExistence type="predicted"/>
<dbReference type="AlphaFoldDB" id="A0A7W6LMF4"/>
<gene>
    <name evidence="1" type="ORF">GGQ90_000786</name>
</gene>
<protein>
    <submittedName>
        <fullName evidence="1">Uncharacterized protein</fullName>
    </submittedName>
</protein>
<keyword evidence="2" id="KW-1185">Reference proteome</keyword>
<dbReference type="EMBL" id="JACIEU010000003">
    <property type="protein sequence ID" value="MBB4147020.1"/>
    <property type="molecule type" value="Genomic_DNA"/>
</dbReference>
<dbReference type="Proteomes" id="UP000590524">
    <property type="component" value="Unassembled WGS sequence"/>
</dbReference>
<comment type="caution">
    <text evidence="1">The sequence shown here is derived from an EMBL/GenBank/DDBJ whole genome shotgun (WGS) entry which is preliminary data.</text>
</comment>
<evidence type="ECO:0000313" key="2">
    <source>
        <dbReference type="Proteomes" id="UP000590524"/>
    </source>
</evidence>
<organism evidence="1 2">
    <name type="scientific">Sphingobium scionense</name>
    <dbReference type="NCBI Taxonomy" id="1404341"/>
    <lineage>
        <taxon>Bacteria</taxon>
        <taxon>Pseudomonadati</taxon>
        <taxon>Pseudomonadota</taxon>
        <taxon>Alphaproteobacteria</taxon>
        <taxon>Sphingomonadales</taxon>
        <taxon>Sphingomonadaceae</taxon>
        <taxon>Sphingobium</taxon>
    </lineage>
</organism>